<feature type="domain" description="Dynein heavy chain tail" evidence="1">
    <location>
        <begin position="3"/>
        <end position="89"/>
    </location>
</feature>
<dbReference type="InterPro" id="IPR013594">
    <property type="entry name" value="Dynein_heavy_tail"/>
</dbReference>
<dbReference type="OrthoDB" id="6112790at2759"/>
<organism evidence="2 3">
    <name type="scientific">Protopolystoma xenopodis</name>
    <dbReference type="NCBI Taxonomy" id="117903"/>
    <lineage>
        <taxon>Eukaryota</taxon>
        <taxon>Metazoa</taxon>
        <taxon>Spiralia</taxon>
        <taxon>Lophotrochozoa</taxon>
        <taxon>Platyhelminthes</taxon>
        <taxon>Monogenea</taxon>
        <taxon>Polyopisthocotylea</taxon>
        <taxon>Polystomatidea</taxon>
        <taxon>Polystomatidae</taxon>
        <taxon>Protopolystoma</taxon>
    </lineage>
</organism>
<accession>A0A448WQN3</accession>
<keyword evidence="3" id="KW-1185">Reference proteome</keyword>
<sequence>MLPQFREFLDPNELLKGEVEETTDKVHQVLVLIQHIKDTYRNKRENLRIYFEGNKDCPGQPNAYIPWDFPMQLVFSRLDAFYDRVKTINVGLLCERYHF</sequence>
<evidence type="ECO:0000313" key="2">
    <source>
        <dbReference type="EMBL" id="VEL17727.1"/>
    </source>
</evidence>
<evidence type="ECO:0000259" key="1">
    <source>
        <dbReference type="Pfam" id="PF08385"/>
    </source>
</evidence>
<gene>
    <name evidence="2" type="ORF">PXEA_LOCUS11167</name>
</gene>
<comment type="caution">
    <text evidence="2">The sequence shown here is derived from an EMBL/GenBank/DDBJ whole genome shotgun (WGS) entry which is preliminary data.</text>
</comment>
<evidence type="ECO:0000313" key="3">
    <source>
        <dbReference type="Proteomes" id="UP000784294"/>
    </source>
</evidence>
<dbReference type="EMBL" id="CAAALY010033944">
    <property type="protein sequence ID" value="VEL17727.1"/>
    <property type="molecule type" value="Genomic_DNA"/>
</dbReference>
<dbReference type="AlphaFoldDB" id="A0A448WQN3"/>
<name>A0A448WQN3_9PLAT</name>
<reference evidence="2" key="1">
    <citation type="submission" date="2018-11" db="EMBL/GenBank/DDBJ databases">
        <authorList>
            <consortium name="Pathogen Informatics"/>
        </authorList>
    </citation>
    <scope>NUCLEOTIDE SEQUENCE</scope>
</reference>
<proteinExistence type="predicted"/>
<dbReference type="Pfam" id="PF08385">
    <property type="entry name" value="DHC_N1"/>
    <property type="match status" value="1"/>
</dbReference>
<protein>
    <recommendedName>
        <fullName evidence="1">Dynein heavy chain tail domain-containing protein</fullName>
    </recommendedName>
</protein>
<dbReference type="Proteomes" id="UP000784294">
    <property type="component" value="Unassembled WGS sequence"/>
</dbReference>